<organism evidence="2 3">
    <name type="scientific">Mycobacterium tuberculosis</name>
    <dbReference type="NCBI Taxonomy" id="1773"/>
    <lineage>
        <taxon>Bacteria</taxon>
        <taxon>Bacillati</taxon>
        <taxon>Actinomycetota</taxon>
        <taxon>Actinomycetes</taxon>
        <taxon>Mycobacteriales</taxon>
        <taxon>Mycobacteriaceae</taxon>
        <taxon>Mycobacterium</taxon>
        <taxon>Mycobacterium tuberculosis complex</taxon>
    </lineage>
</organism>
<evidence type="ECO:0000256" key="1">
    <source>
        <dbReference type="SAM" id="MobiDB-lite"/>
    </source>
</evidence>
<name>A0A655IWR6_MYCTX</name>
<proteinExistence type="predicted"/>
<reference evidence="2 3" key="1">
    <citation type="submission" date="2015-03" db="EMBL/GenBank/DDBJ databases">
        <authorList>
            <consortium name="Pathogen Informatics"/>
        </authorList>
    </citation>
    <scope>NUCLEOTIDE SEQUENCE [LARGE SCALE GENOMIC DNA]</scope>
    <source>
        <strain evidence="2 3">M09401471</strain>
    </source>
</reference>
<evidence type="ECO:0000313" key="2">
    <source>
        <dbReference type="EMBL" id="COW23918.1"/>
    </source>
</evidence>
<dbReference type="AlphaFoldDB" id="A0A655IWR6"/>
<accession>A0A655IWR6</accession>
<gene>
    <name evidence="2" type="ORF">ERS007720_02103</name>
</gene>
<protein>
    <submittedName>
        <fullName evidence="2">Uncharacterized protein</fullName>
    </submittedName>
</protein>
<dbReference type="EMBL" id="CSAJ01000249">
    <property type="protein sequence ID" value="COW23918.1"/>
    <property type="molecule type" value="Genomic_DNA"/>
</dbReference>
<feature type="region of interest" description="Disordered" evidence="1">
    <location>
        <begin position="16"/>
        <end position="37"/>
    </location>
</feature>
<evidence type="ECO:0000313" key="3">
    <source>
        <dbReference type="Proteomes" id="UP000044938"/>
    </source>
</evidence>
<sequence length="50" mass="5260">MRVSGQRWSSRCSTCSRDAISSGVGTTPVADPESGGPEFVEFIAAQPTGW</sequence>
<dbReference type="Proteomes" id="UP000044938">
    <property type="component" value="Unassembled WGS sequence"/>
</dbReference>